<dbReference type="Proteomes" id="UP001162972">
    <property type="component" value="Chromosome 1"/>
</dbReference>
<gene>
    <name evidence="2" type="ORF">OIU84_022453</name>
</gene>
<evidence type="ECO:0000313" key="2">
    <source>
        <dbReference type="EMBL" id="KAJ6426865.1"/>
    </source>
</evidence>
<reference evidence="2 3" key="1">
    <citation type="journal article" date="2023" name="Int. J. Mol. Sci.">
        <title>De Novo Assembly and Annotation of 11 Diverse Shrub Willow (Salix) Genomes Reveals Novel Gene Organization in Sex-Linked Regions.</title>
        <authorList>
            <person name="Hyden B."/>
            <person name="Feng K."/>
            <person name="Yates T.B."/>
            <person name="Jawdy S."/>
            <person name="Cereghino C."/>
            <person name="Smart L.B."/>
            <person name="Muchero W."/>
        </authorList>
    </citation>
    <scope>NUCLEOTIDE SEQUENCE [LARGE SCALE GENOMIC DNA]</scope>
    <source>
        <tissue evidence="2">Shoot tip</tissue>
    </source>
</reference>
<protein>
    <submittedName>
        <fullName evidence="2">Uncharacterized protein</fullName>
    </submittedName>
</protein>
<name>A0AAD6PF92_9ROSI</name>
<dbReference type="AlphaFoldDB" id="A0AAD6PF92"/>
<dbReference type="EMBL" id="JAPFFJ010000005">
    <property type="protein sequence ID" value="KAJ6426865.1"/>
    <property type="molecule type" value="Genomic_DNA"/>
</dbReference>
<feature type="region of interest" description="Disordered" evidence="1">
    <location>
        <begin position="1"/>
        <end position="51"/>
    </location>
</feature>
<evidence type="ECO:0000256" key="1">
    <source>
        <dbReference type="SAM" id="MobiDB-lite"/>
    </source>
</evidence>
<accession>A0AAD6PF92</accession>
<keyword evidence="3" id="KW-1185">Reference proteome</keyword>
<evidence type="ECO:0000313" key="3">
    <source>
        <dbReference type="Proteomes" id="UP001162972"/>
    </source>
</evidence>
<feature type="compositionally biased region" description="Polar residues" evidence="1">
    <location>
        <begin position="1"/>
        <end position="17"/>
    </location>
</feature>
<proteinExistence type="predicted"/>
<sequence length="70" mass="7887">MLISATTIISNHSNSQRQNDEQKRTARRKSKKDTTTPRSNLPLLDQTYGSPPSSTFRLSYGYTFGAFSTE</sequence>
<organism evidence="2 3">
    <name type="scientific">Salix udensis</name>
    <dbReference type="NCBI Taxonomy" id="889485"/>
    <lineage>
        <taxon>Eukaryota</taxon>
        <taxon>Viridiplantae</taxon>
        <taxon>Streptophyta</taxon>
        <taxon>Embryophyta</taxon>
        <taxon>Tracheophyta</taxon>
        <taxon>Spermatophyta</taxon>
        <taxon>Magnoliopsida</taxon>
        <taxon>eudicotyledons</taxon>
        <taxon>Gunneridae</taxon>
        <taxon>Pentapetalae</taxon>
        <taxon>rosids</taxon>
        <taxon>fabids</taxon>
        <taxon>Malpighiales</taxon>
        <taxon>Salicaceae</taxon>
        <taxon>Saliceae</taxon>
        <taxon>Salix</taxon>
    </lineage>
</organism>
<comment type="caution">
    <text evidence="2">The sequence shown here is derived from an EMBL/GenBank/DDBJ whole genome shotgun (WGS) entry which is preliminary data.</text>
</comment>